<evidence type="ECO:0000256" key="2">
    <source>
        <dbReference type="ARBA" id="ARBA00022741"/>
    </source>
</evidence>
<evidence type="ECO:0000256" key="1">
    <source>
        <dbReference type="ARBA" id="ARBA00005290"/>
    </source>
</evidence>
<feature type="non-terminal residue" evidence="13">
    <location>
        <position position="949"/>
    </location>
</feature>
<dbReference type="CDD" id="cd17870">
    <property type="entry name" value="GPN1"/>
    <property type="match status" value="1"/>
</dbReference>
<feature type="domain" description="HTH myb-type" evidence="12">
    <location>
        <begin position="860"/>
        <end position="911"/>
    </location>
</feature>
<dbReference type="InterPro" id="IPR030230">
    <property type="entry name" value="Gpn1/Npa3/XAB1"/>
</dbReference>
<dbReference type="InterPro" id="IPR027417">
    <property type="entry name" value="P-loop_NTPase"/>
</dbReference>
<evidence type="ECO:0000256" key="6">
    <source>
        <dbReference type="ARBA" id="ARBA00023134"/>
    </source>
</evidence>
<feature type="domain" description="HTH myb-type" evidence="12">
    <location>
        <begin position="807"/>
        <end position="859"/>
    </location>
</feature>
<gene>
    <name evidence="13" type="ORF">CSSPTR1EN2_LOCUS10497</name>
</gene>
<dbReference type="InterPro" id="IPR051575">
    <property type="entry name" value="Myb-like_DNA-bd"/>
</dbReference>
<dbReference type="PANTHER" id="PTHR46621:SF1">
    <property type="entry name" value="SNRNA-ACTIVATING PROTEIN COMPLEX SUBUNIT 4"/>
    <property type="match status" value="1"/>
</dbReference>
<evidence type="ECO:0000313" key="14">
    <source>
        <dbReference type="Proteomes" id="UP001497512"/>
    </source>
</evidence>
<dbReference type="Pfam" id="PF13921">
    <property type="entry name" value="Myb_DNA-bind_6"/>
    <property type="match status" value="2"/>
</dbReference>
<dbReference type="EMBL" id="OZ019910">
    <property type="protein sequence ID" value="CAK9211113.1"/>
    <property type="molecule type" value="Genomic_DNA"/>
</dbReference>
<sequence>MEIGDFQVPSPMQESENAVSESSKNSSEGSAELFGSSGTPTVIARKKPIVVIVIGMAGSGKTTLMHRLVAHVQTARKRGYVLNLDPAVTSLPYTANIDIRDTVNYKNVMKEYHLGPNGGILTSLNLFATKFDEVVNLVERREGELDYVLVDTPGQIEIFTWSASGSIITEAFASTFPTVVCYVVDTPRSLSPVTFMSNMLYACGILYKTRLPLLLAFNKVDVAQHQFALEWMDDFEAFQAAVENDSSYSSGLSRSLCLVLDEFYRNLRNVGVSAVTGVGMVDFFAKLDESGTEYMQTYWVELERRRAEKELRDTERQQANLAALQRDLAESNGQKVVLIARAFYNTDSFSFGVSKVSDRSSFGASKSKPAYNDDNNDDEEADDDDDDDDDILRSVEKIYGGLDLTKATGLSLPNLDKVHQDEVGFEGGKHTLEKEERSQSAMDATGALKGFLPAQWGCHLGTGNSEVPHVIGTVGYHDRVWESRRESELLHKDLPESLQAVSDALQKNRQCQRMLRNLLLQVELKQRENKEMYRRACTLLDFEGFCKRKFSGFSMELGNPSVKLISTKPHTSITNGEVRELKVKGPLPNVDVEIHRKLYSQFPVDSNVRKWTQKERESLIKGVRQQVQECRLRTAMEEFSFDNEAQDFNEWLRISGEREVTAEDIREALPFLNWDEVAYRYVVDRLPSDCKMRWINCEDPLVETGPWSKSEDMKLLSIAQRQGMVDWASIAQQLGTRRTVAQCFVRFQRSLNASILRSAWTPEEDLQLRAAVGKFGEDWQAVAASMEGRIGSQCAHRWSDVLQPGVHRRGRWQPEEDTRLKWAVSVYGARGWKRIATHVPGRSEIQCRERWCNVLDPSIKIEDWTPEENIRLKELVVKHGSHRWAAVASEMGCRTDNQCFRHWKALNLEHEVSFQKDTALRRAIFASNFVGRAKERPQLGLQDFQPPLQ</sequence>
<feature type="region of interest" description="Disordered" evidence="10">
    <location>
        <begin position="356"/>
        <end position="389"/>
    </location>
</feature>
<dbReference type="PROSITE" id="PS51294">
    <property type="entry name" value="HTH_MYB"/>
    <property type="match status" value="3"/>
</dbReference>
<evidence type="ECO:0000313" key="13">
    <source>
        <dbReference type="EMBL" id="CAK9211113.1"/>
    </source>
</evidence>
<dbReference type="Gene3D" id="1.10.10.60">
    <property type="entry name" value="Homeodomain-like"/>
    <property type="match status" value="5"/>
</dbReference>
<feature type="domain" description="Myb-like" evidence="11">
    <location>
        <begin position="856"/>
        <end position="907"/>
    </location>
</feature>
<keyword evidence="6" id="KW-0342">GTP-binding</keyword>
<comment type="similarity">
    <text evidence="1">Belongs to the GPN-loop GTPase family.</text>
</comment>
<dbReference type="PROSITE" id="PS50090">
    <property type="entry name" value="MYB_LIKE"/>
    <property type="match status" value="4"/>
</dbReference>
<evidence type="ECO:0000259" key="12">
    <source>
        <dbReference type="PROSITE" id="PS51294"/>
    </source>
</evidence>
<keyword evidence="2" id="KW-0547">Nucleotide-binding</keyword>
<evidence type="ECO:0000256" key="3">
    <source>
        <dbReference type="ARBA" id="ARBA00022801"/>
    </source>
</evidence>
<protein>
    <recommendedName>
        <fullName evidence="15">GPN-loop GTPase 1</fullName>
    </recommendedName>
</protein>
<keyword evidence="3" id="KW-0378">Hydrolase</keyword>
<evidence type="ECO:0000256" key="10">
    <source>
        <dbReference type="SAM" id="MobiDB-lite"/>
    </source>
</evidence>
<dbReference type="InterPro" id="IPR017930">
    <property type="entry name" value="Myb_dom"/>
</dbReference>
<keyword evidence="4" id="KW-0805">Transcription regulation</keyword>
<dbReference type="SUPFAM" id="SSF52540">
    <property type="entry name" value="P-loop containing nucleoside triphosphate hydrolases"/>
    <property type="match status" value="1"/>
</dbReference>
<evidence type="ECO:0000256" key="7">
    <source>
        <dbReference type="ARBA" id="ARBA00023163"/>
    </source>
</evidence>
<feature type="compositionally biased region" description="Low complexity" evidence="10">
    <location>
        <begin position="14"/>
        <end position="32"/>
    </location>
</feature>
<dbReference type="CDD" id="cd00167">
    <property type="entry name" value="SANT"/>
    <property type="match status" value="4"/>
</dbReference>
<organism evidence="13 14">
    <name type="scientific">Sphagnum troendelagicum</name>
    <dbReference type="NCBI Taxonomy" id="128251"/>
    <lineage>
        <taxon>Eukaryota</taxon>
        <taxon>Viridiplantae</taxon>
        <taxon>Streptophyta</taxon>
        <taxon>Embryophyta</taxon>
        <taxon>Bryophyta</taxon>
        <taxon>Sphagnophytina</taxon>
        <taxon>Sphagnopsida</taxon>
        <taxon>Sphagnales</taxon>
        <taxon>Sphagnaceae</taxon>
        <taxon>Sphagnum</taxon>
    </lineage>
</organism>
<feature type="region of interest" description="Disordered" evidence="10">
    <location>
        <begin position="1"/>
        <end position="37"/>
    </location>
</feature>
<feature type="domain" description="Myb-like" evidence="11">
    <location>
        <begin position="699"/>
        <end position="751"/>
    </location>
</feature>
<evidence type="ECO:0000259" key="11">
    <source>
        <dbReference type="PROSITE" id="PS50090"/>
    </source>
</evidence>
<dbReference type="InterPro" id="IPR001005">
    <property type="entry name" value="SANT/Myb"/>
</dbReference>
<evidence type="ECO:0000256" key="9">
    <source>
        <dbReference type="SAM" id="Coils"/>
    </source>
</evidence>
<evidence type="ECO:0008006" key="15">
    <source>
        <dbReference type="Google" id="ProtNLM"/>
    </source>
</evidence>
<name>A0ABP0U380_9BRYO</name>
<dbReference type="InterPro" id="IPR004130">
    <property type="entry name" value="Gpn"/>
</dbReference>
<evidence type="ECO:0000256" key="8">
    <source>
        <dbReference type="ARBA" id="ARBA00023242"/>
    </source>
</evidence>
<feature type="domain" description="Myb-like" evidence="11">
    <location>
        <begin position="752"/>
        <end position="802"/>
    </location>
</feature>
<keyword evidence="9" id="KW-0175">Coiled coil</keyword>
<dbReference type="Gene3D" id="3.40.50.300">
    <property type="entry name" value="P-loop containing nucleotide triphosphate hydrolases"/>
    <property type="match status" value="1"/>
</dbReference>
<dbReference type="PANTHER" id="PTHR46621">
    <property type="entry name" value="SNRNA-ACTIVATING PROTEIN COMPLEX SUBUNIT 4"/>
    <property type="match status" value="1"/>
</dbReference>
<feature type="coiled-coil region" evidence="9">
    <location>
        <begin position="304"/>
        <end position="334"/>
    </location>
</feature>
<dbReference type="InterPro" id="IPR009057">
    <property type="entry name" value="Homeodomain-like_sf"/>
</dbReference>
<dbReference type="Proteomes" id="UP001497512">
    <property type="component" value="Chromosome 18"/>
</dbReference>
<feature type="coiled-coil region" evidence="9">
    <location>
        <begin position="508"/>
        <end position="535"/>
    </location>
</feature>
<keyword evidence="5" id="KW-0238">DNA-binding</keyword>
<proteinExistence type="inferred from homology"/>
<feature type="domain" description="HTH myb-type" evidence="12">
    <location>
        <begin position="752"/>
        <end position="806"/>
    </location>
</feature>
<keyword evidence="7" id="KW-0804">Transcription</keyword>
<accession>A0ABP0U380</accession>
<keyword evidence="8" id="KW-0539">Nucleus</keyword>
<dbReference type="SMART" id="SM00717">
    <property type="entry name" value="SANT"/>
    <property type="match status" value="5"/>
</dbReference>
<evidence type="ECO:0000256" key="4">
    <source>
        <dbReference type="ARBA" id="ARBA00023015"/>
    </source>
</evidence>
<feature type="compositionally biased region" description="Acidic residues" evidence="10">
    <location>
        <begin position="374"/>
        <end position="389"/>
    </location>
</feature>
<feature type="domain" description="Myb-like" evidence="11">
    <location>
        <begin position="808"/>
        <end position="855"/>
    </location>
</feature>
<keyword evidence="14" id="KW-1185">Reference proteome</keyword>
<dbReference type="SUPFAM" id="SSF46689">
    <property type="entry name" value="Homeodomain-like"/>
    <property type="match status" value="2"/>
</dbReference>
<dbReference type="Pfam" id="PF03029">
    <property type="entry name" value="ATP_bind_1"/>
    <property type="match status" value="1"/>
</dbReference>
<reference evidence="13" key="1">
    <citation type="submission" date="2024-02" db="EMBL/GenBank/DDBJ databases">
        <authorList>
            <consortium name="ELIXIR-Norway"/>
            <consortium name="Elixir Norway"/>
        </authorList>
    </citation>
    <scope>NUCLEOTIDE SEQUENCE</scope>
</reference>
<evidence type="ECO:0000256" key="5">
    <source>
        <dbReference type="ARBA" id="ARBA00023125"/>
    </source>
</evidence>